<keyword evidence="3" id="KW-1185">Reference proteome</keyword>
<dbReference type="RefSeq" id="WP_259865058.1">
    <property type="nucleotide sequence ID" value="NZ_BAAAST010000133.1"/>
</dbReference>
<proteinExistence type="predicted"/>
<dbReference type="Proteomes" id="UP001059617">
    <property type="component" value="Chromosome"/>
</dbReference>
<dbReference type="EMBL" id="CP073720">
    <property type="protein sequence ID" value="UWP86108.1"/>
    <property type="molecule type" value="Genomic_DNA"/>
</dbReference>
<feature type="transmembrane region" description="Helical" evidence="1">
    <location>
        <begin position="17"/>
        <end position="38"/>
    </location>
</feature>
<evidence type="ECO:0000313" key="3">
    <source>
        <dbReference type="Proteomes" id="UP001059617"/>
    </source>
</evidence>
<keyword evidence="1" id="KW-0472">Membrane</keyword>
<reference evidence="2" key="1">
    <citation type="submission" date="2021-04" db="EMBL/GenBank/DDBJ databases">
        <authorList>
            <person name="Hartkoorn R.C."/>
            <person name="Beaudoing E."/>
            <person name="Hot D."/>
        </authorList>
    </citation>
    <scope>NUCLEOTIDE SEQUENCE</scope>
    <source>
        <strain evidence="2">NRRL B-16292</strain>
    </source>
</reference>
<keyword evidence="1" id="KW-0812">Transmembrane</keyword>
<reference evidence="2" key="2">
    <citation type="submission" date="2022-09" db="EMBL/GenBank/DDBJ databases">
        <title>Biosynthetic gene clusters of Dactylosporangioum fulvum.</title>
        <authorList>
            <person name="Caradec T."/>
        </authorList>
    </citation>
    <scope>NUCLEOTIDE SEQUENCE</scope>
    <source>
        <strain evidence="2">NRRL B-16292</strain>
    </source>
</reference>
<evidence type="ECO:0000256" key="1">
    <source>
        <dbReference type="SAM" id="Phobius"/>
    </source>
</evidence>
<sequence>MSHPAGPPAWMRLLRCIGYGVLEGLTQLGFFYVGWVAYPHQTFWRSKPPAGGVRHGEEDR</sequence>
<gene>
    <name evidence="2" type="ORF">Dfulv_18430</name>
</gene>
<keyword evidence="1" id="KW-1133">Transmembrane helix</keyword>
<organism evidence="2 3">
    <name type="scientific">Dactylosporangium fulvum</name>
    <dbReference type="NCBI Taxonomy" id="53359"/>
    <lineage>
        <taxon>Bacteria</taxon>
        <taxon>Bacillati</taxon>
        <taxon>Actinomycetota</taxon>
        <taxon>Actinomycetes</taxon>
        <taxon>Micromonosporales</taxon>
        <taxon>Micromonosporaceae</taxon>
        <taxon>Dactylosporangium</taxon>
    </lineage>
</organism>
<evidence type="ECO:0000313" key="2">
    <source>
        <dbReference type="EMBL" id="UWP86108.1"/>
    </source>
</evidence>
<accession>A0ABY5W7Q1</accession>
<name>A0ABY5W7Q1_9ACTN</name>
<protein>
    <submittedName>
        <fullName evidence="2">Uncharacterized protein</fullName>
    </submittedName>
</protein>